<protein>
    <submittedName>
        <fullName evidence="6">Sulfate and thiosulfate binding protein CysP</fullName>
    </submittedName>
</protein>
<reference evidence="6 7" key="1">
    <citation type="journal article" date="2014" name="Genome Announc.">
        <title>Draft Genome Sequence of Paenibacillus pini JCM 16418T, Isolated from the Rhizosphere of Pine Tree.</title>
        <authorList>
            <person name="Yuki M."/>
            <person name="Oshima K."/>
            <person name="Suda W."/>
            <person name="Oshida Y."/>
            <person name="Kitamura K."/>
            <person name="Iida Y."/>
            <person name="Hattori M."/>
            <person name="Ohkuma M."/>
        </authorList>
    </citation>
    <scope>NUCLEOTIDE SEQUENCE [LARGE SCALE GENOMIC DNA]</scope>
    <source>
        <strain evidence="6 7">JCM 16418</strain>
    </source>
</reference>
<dbReference type="SUPFAM" id="SSF53850">
    <property type="entry name" value="Periplasmic binding protein-like II"/>
    <property type="match status" value="1"/>
</dbReference>
<comment type="subcellular location">
    <subcellularLocation>
        <location evidence="1">Periplasm</location>
    </subcellularLocation>
</comment>
<name>W7YN64_9BACL</name>
<dbReference type="GO" id="GO:0140104">
    <property type="term" value="F:molecular carrier activity"/>
    <property type="evidence" value="ECO:0007669"/>
    <property type="project" value="InterPro"/>
</dbReference>
<organism evidence="6 7">
    <name type="scientific">Paenibacillus pini JCM 16418</name>
    <dbReference type="NCBI Taxonomy" id="1236976"/>
    <lineage>
        <taxon>Bacteria</taxon>
        <taxon>Bacillati</taxon>
        <taxon>Bacillota</taxon>
        <taxon>Bacilli</taxon>
        <taxon>Bacillales</taxon>
        <taxon>Paenibacillaceae</taxon>
        <taxon>Paenibacillus</taxon>
    </lineage>
</organism>
<dbReference type="PANTHER" id="PTHR30368:SF2">
    <property type="entry name" value="SULFATE-BINDING PROTEIN"/>
    <property type="match status" value="1"/>
</dbReference>
<dbReference type="InterPro" id="IPR005669">
    <property type="entry name" value="Thiosulph/SO4-bd"/>
</dbReference>
<evidence type="ECO:0000313" key="7">
    <source>
        <dbReference type="Proteomes" id="UP000019364"/>
    </source>
</evidence>
<evidence type="ECO:0000313" key="6">
    <source>
        <dbReference type="EMBL" id="GAF06071.1"/>
    </source>
</evidence>
<dbReference type="STRING" id="1236976.JCM16418_13"/>
<dbReference type="GO" id="GO:0042597">
    <property type="term" value="C:periplasmic space"/>
    <property type="evidence" value="ECO:0007669"/>
    <property type="project" value="UniProtKB-SubCell"/>
</dbReference>
<gene>
    <name evidence="6" type="ORF">JCM16418_13</name>
</gene>
<evidence type="ECO:0000256" key="4">
    <source>
        <dbReference type="ARBA" id="ARBA00022729"/>
    </source>
</evidence>
<keyword evidence="4" id="KW-0732">Signal</keyword>
<evidence type="ECO:0000256" key="5">
    <source>
        <dbReference type="ARBA" id="ARBA00022764"/>
    </source>
</evidence>
<accession>W7YN64</accession>
<keyword evidence="7" id="KW-1185">Reference proteome</keyword>
<sequence>MAAFEYGVGDVIVTYENELLARIQQGVKYEIVVPKNTIRIENPAAVVDTFVDKHGTRKVAEAFIDYLWSEEAQRIFADHGFRPVNEKVLSEKKEQYIDPPGLFDIQYLGGWSKVKDTLYSKKGVWYQVLAGL</sequence>
<evidence type="ECO:0000256" key="3">
    <source>
        <dbReference type="ARBA" id="ARBA00022448"/>
    </source>
</evidence>
<dbReference type="GO" id="GO:1902358">
    <property type="term" value="P:sulfate transmembrane transport"/>
    <property type="evidence" value="ECO:0007669"/>
    <property type="project" value="InterPro"/>
</dbReference>
<dbReference type="AlphaFoldDB" id="W7YN64"/>
<comment type="caution">
    <text evidence="6">The sequence shown here is derived from an EMBL/GenBank/DDBJ whole genome shotgun (WGS) entry which is preliminary data.</text>
</comment>
<dbReference type="PANTHER" id="PTHR30368">
    <property type="entry name" value="SULFATE-BINDING PROTEIN"/>
    <property type="match status" value="1"/>
</dbReference>
<dbReference type="eggNOG" id="COG1613">
    <property type="taxonomic scope" value="Bacteria"/>
</dbReference>
<evidence type="ECO:0000256" key="1">
    <source>
        <dbReference type="ARBA" id="ARBA00004418"/>
    </source>
</evidence>
<dbReference type="Gene3D" id="3.40.190.10">
    <property type="entry name" value="Periplasmic binding protein-like II"/>
    <property type="match status" value="2"/>
</dbReference>
<evidence type="ECO:0000256" key="2">
    <source>
        <dbReference type="ARBA" id="ARBA00006099"/>
    </source>
</evidence>
<keyword evidence="3" id="KW-0813">Transport</keyword>
<dbReference type="Pfam" id="PF13531">
    <property type="entry name" value="SBP_bac_11"/>
    <property type="match status" value="1"/>
</dbReference>
<proteinExistence type="inferred from homology"/>
<dbReference type="Proteomes" id="UP000019364">
    <property type="component" value="Unassembled WGS sequence"/>
</dbReference>
<keyword evidence="5" id="KW-0574">Periplasm</keyword>
<dbReference type="EMBL" id="BAVZ01000001">
    <property type="protein sequence ID" value="GAF06071.1"/>
    <property type="molecule type" value="Genomic_DNA"/>
</dbReference>
<comment type="similarity">
    <text evidence="2">Belongs to the prokaryotic sulfate-binding protein family.</text>
</comment>